<dbReference type="AlphaFoldDB" id="A0A5B2XE29"/>
<proteinExistence type="predicted"/>
<keyword evidence="4" id="KW-1185">Reference proteome</keyword>
<sequence>MTRMRTSVTRPAMVVVLAALTVSLAGCSQSSGGTAKPGDYSTPGTAASQSSSPTGGNSSTPSTSSSGGSISALKPCDLITPAEASAAGLGIGAGDNSADPHGCMWTASGQYSAGVTLRDSQGLKDIVADQGKLSTVPVGKHDGRRLEGNAGAGSCMVSIGVSSSSRADVLVITEDTAQACQTADKFAKLVEPKLP</sequence>
<evidence type="ECO:0000256" key="1">
    <source>
        <dbReference type="SAM" id="MobiDB-lite"/>
    </source>
</evidence>
<dbReference type="OrthoDB" id="3690622at2"/>
<dbReference type="EMBL" id="VUOB01000032">
    <property type="protein sequence ID" value="KAA2261032.1"/>
    <property type="molecule type" value="Genomic_DNA"/>
</dbReference>
<comment type="caution">
    <text evidence="3">The sequence shown here is derived from an EMBL/GenBank/DDBJ whole genome shotgun (WGS) entry which is preliminary data.</text>
</comment>
<feature type="chain" id="PRO_5039436575" evidence="2">
    <location>
        <begin position="26"/>
        <end position="195"/>
    </location>
</feature>
<name>A0A5B2XE29_9PSEU</name>
<accession>A0A5B2XE29</accession>
<feature type="signal peptide" evidence="2">
    <location>
        <begin position="1"/>
        <end position="25"/>
    </location>
</feature>
<protein>
    <submittedName>
        <fullName evidence="3">DUF3558 domain-containing protein</fullName>
    </submittedName>
</protein>
<reference evidence="3 4" key="1">
    <citation type="submission" date="2019-09" db="EMBL/GenBank/DDBJ databases">
        <title>Goodfellowia gen. nov., a new genus of the Pseudonocardineae related to Actinoalloteichus, containing Goodfellowia coeruleoviolacea gen. nov., comb. nov. gen. nov., comb. nov.</title>
        <authorList>
            <person name="Labeda D."/>
        </authorList>
    </citation>
    <scope>NUCLEOTIDE SEQUENCE [LARGE SCALE GENOMIC DNA]</scope>
    <source>
        <strain evidence="3 4">AN110305</strain>
    </source>
</reference>
<keyword evidence="2" id="KW-0732">Signal</keyword>
<feature type="region of interest" description="Disordered" evidence="1">
    <location>
        <begin position="28"/>
        <end position="70"/>
    </location>
</feature>
<evidence type="ECO:0000256" key="2">
    <source>
        <dbReference type="SAM" id="SignalP"/>
    </source>
</evidence>
<dbReference type="InterPro" id="IPR024520">
    <property type="entry name" value="DUF3558"/>
</dbReference>
<gene>
    <name evidence="3" type="ORF">F0L68_18960</name>
</gene>
<organism evidence="3 4">
    <name type="scientific">Solihabitans fulvus</name>
    <dbReference type="NCBI Taxonomy" id="1892852"/>
    <lineage>
        <taxon>Bacteria</taxon>
        <taxon>Bacillati</taxon>
        <taxon>Actinomycetota</taxon>
        <taxon>Actinomycetes</taxon>
        <taxon>Pseudonocardiales</taxon>
        <taxon>Pseudonocardiaceae</taxon>
        <taxon>Solihabitans</taxon>
    </lineage>
</organism>
<dbReference type="Proteomes" id="UP000323454">
    <property type="component" value="Unassembled WGS sequence"/>
</dbReference>
<feature type="compositionally biased region" description="Low complexity" evidence="1">
    <location>
        <begin position="48"/>
        <end position="70"/>
    </location>
</feature>
<evidence type="ECO:0000313" key="4">
    <source>
        <dbReference type="Proteomes" id="UP000323454"/>
    </source>
</evidence>
<evidence type="ECO:0000313" key="3">
    <source>
        <dbReference type="EMBL" id="KAA2261032.1"/>
    </source>
</evidence>
<reference evidence="3 4" key="2">
    <citation type="submission" date="2019-09" db="EMBL/GenBank/DDBJ databases">
        <authorList>
            <person name="Jin C."/>
        </authorList>
    </citation>
    <scope>NUCLEOTIDE SEQUENCE [LARGE SCALE GENOMIC DNA]</scope>
    <source>
        <strain evidence="3 4">AN110305</strain>
    </source>
</reference>
<dbReference type="Pfam" id="PF12079">
    <property type="entry name" value="DUF3558"/>
    <property type="match status" value="1"/>
</dbReference>
<dbReference type="PROSITE" id="PS51257">
    <property type="entry name" value="PROKAR_LIPOPROTEIN"/>
    <property type="match status" value="1"/>
</dbReference>